<evidence type="ECO:0000313" key="1">
    <source>
        <dbReference type="EMBL" id="UTT83738.1"/>
    </source>
</evidence>
<evidence type="ECO:0000313" key="2">
    <source>
        <dbReference type="Proteomes" id="UP001059120"/>
    </source>
</evidence>
<dbReference type="InterPro" id="IPR027396">
    <property type="entry name" value="DsrEFH-like"/>
</dbReference>
<sequence>MLHIIKTIEKLKLALAYRQPGEHLLLMEDAVYAILPSHELTQTLMDIEDMSVLEPDLNSRGLQNLVSKSLTKVDYSGFVALTEQHQQSITW</sequence>
<name>A0ABY5G0R3_VIBPE</name>
<protein>
    <submittedName>
        <fullName evidence="1">Sulfurtransferase complex subunit TusB</fullName>
    </submittedName>
</protein>
<dbReference type="RefSeq" id="WP_255229787.1">
    <property type="nucleotide sequence ID" value="NZ_CP090614.1"/>
</dbReference>
<keyword evidence="2" id="KW-1185">Reference proteome</keyword>
<dbReference type="Proteomes" id="UP001059120">
    <property type="component" value="Chromosome 1"/>
</dbReference>
<gene>
    <name evidence="1" type="primary">tusB</name>
    <name evidence="1" type="ORF">LZI70_08420</name>
</gene>
<reference evidence="1" key="1">
    <citation type="submission" date="2022-01" db="EMBL/GenBank/DDBJ databases">
        <title>Alginate degradation mechanism of Vibrio pelagius WXL662.</title>
        <authorList>
            <person name="He X."/>
        </authorList>
    </citation>
    <scope>NUCLEOTIDE SEQUENCE</scope>
    <source>
        <strain evidence="1">WXL662</strain>
    </source>
</reference>
<proteinExistence type="predicted"/>
<dbReference type="Gene3D" id="3.40.1260.10">
    <property type="entry name" value="DsrEFH-like"/>
    <property type="match status" value="1"/>
</dbReference>
<dbReference type="EMBL" id="CP090614">
    <property type="protein sequence ID" value="UTT83738.1"/>
    <property type="molecule type" value="Genomic_DNA"/>
</dbReference>
<accession>A0ABY5G0R3</accession>
<organism evidence="1 2">
    <name type="scientific">Vibrio pelagius</name>
    <dbReference type="NCBI Taxonomy" id="28169"/>
    <lineage>
        <taxon>Bacteria</taxon>
        <taxon>Pseudomonadati</taxon>
        <taxon>Pseudomonadota</taxon>
        <taxon>Gammaproteobacteria</taxon>
        <taxon>Vibrionales</taxon>
        <taxon>Vibrionaceae</taxon>
        <taxon>Vibrio</taxon>
    </lineage>
</organism>
<dbReference type="NCBIfam" id="TIGR03011">
    <property type="entry name" value="sulf_tusB_dsrH"/>
    <property type="match status" value="1"/>
</dbReference>
<dbReference type="Pfam" id="PF04077">
    <property type="entry name" value="DsrH"/>
    <property type="match status" value="1"/>
</dbReference>
<dbReference type="PANTHER" id="PTHR37526:SF1">
    <property type="entry name" value="PROTEIN TUSB"/>
    <property type="match status" value="1"/>
</dbReference>
<dbReference type="InterPro" id="IPR007215">
    <property type="entry name" value="Sulphur_relay_TusB/DsrH"/>
</dbReference>
<dbReference type="PANTHER" id="PTHR37526">
    <property type="entry name" value="PROTEIN TUSB"/>
    <property type="match status" value="1"/>
</dbReference>
<dbReference type="SUPFAM" id="SSF75169">
    <property type="entry name" value="DsrEFH-like"/>
    <property type="match status" value="1"/>
</dbReference>